<protein>
    <submittedName>
        <fullName evidence="10">Uncharacterized protein</fullName>
    </submittedName>
</protein>
<dbReference type="GO" id="GO:0003824">
    <property type="term" value="F:catalytic activity"/>
    <property type="evidence" value="ECO:0007669"/>
    <property type="project" value="InterPro"/>
</dbReference>
<dbReference type="SUPFAM" id="SSF102114">
    <property type="entry name" value="Radical SAM enzymes"/>
    <property type="match status" value="1"/>
</dbReference>
<dbReference type="CDD" id="cd01335">
    <property type="entry name" value="Radical_SAM"/>
    <property type="match status" value="1"/>
</dbReference>
<feature type="domain" description="B12-binding" evidence="8">
    <location>
        <begin position="1"/>
        <end position="127"/>
    </location>
</feature>
<keyword evidence="6" id="KW-0408">Iron</keyword>
<name>A0A382B7Q1_9ZZZZ</name>
<evidence type="ECO:0000256" key="2">
    <source>
        <dbReference type="ARBA" id="ARBA00022603"/>
    </source>
</evidence>
<gene>
    <name evidence="10" type="ORF">METZ01_LOCUS162498</name>
</gene>
<dbReference type="GO" id="GO:0051539">
    <property type="term" value="F:4 iron, 4 sulfur cluster binding"/>
    <property type="evidence" value="ECO:0007669"/>
    <property type="project" value="UniProtKB-KW"/>
</dbReference>
<dbReference type="PANTHER" id="PTHR43409">
    <property type="entry name" value="ANAEROBIC MAGNESIUM-PROTOPORPHYRIN IX MONOMETHYL ESTER CYCLASE-RELATED"/>
    <property type="match status" value="1"/>
</dbReference>
<reference evidence="10" key="1">
    <citation type="submission" date="2018-05" db="EMBL/GenBank/DDBJ databases">
        <authorList>
            <person name="Lanie J.A."/>
            <person name="Ng W.-L."/>
            <person name="Kazmierczak K.M."/>
            <person name="Andrzejewski T.M."/>
            <person name="Davidsen T.M."/>
            <person name="Wayne K.J."/>
            <person name="Tettelin H."/>
            <person name="Glass J.I."/>
            <person name="Rusch D."/>
            <person name="Podicherti R."/>
            <person name="Tsui H.-C.T."/>
            <person name="Winkler M.E."/>
        </authorList>
    </citation>
    <scope>NUCLEOTIDE SEQUENCE</scope>
</reference>
<dbReference type="EMBL" id="UINC01028523">
    <property type="protein sequence ID" value="SVB09644.1"/>
    <property type="molecule type" value="Genomic_DNA"/>
</dbReference>
<dbReference type="CDD" id="cd02068">
    <property type="entry name" value="radical_SAM_B12_BD"/>
    <property type="match status" value="1"/>
</dbReference>
<dbReference type="InterPro" id="IPR034466">
    <property type="entry name" value="Methyltransferase_Class_B"/>
</dbReference>
<dbReference type="SFLD" id="SFLDG01082">
    <property type="entry name" value="B12-binding_domain_containing"/>
    <property type="match status" value="1"/>
</dbReference>
<dbReference type="InterPro" id="IPR007197">
    <property type="entry name" value="rSAM"/>
</dbReference>
<organism evidence="10">
    <name type="scientific">marine metagenome</name>
    <dbReference type="NCBI Taxonomy" id="408172"/>
    <lineage>
        <taxon>unclassified sequences</taxon>
        <taxon>metagenomes</taxon>
        <taxon>ecological metagenomes</taxon>
    </lineage>
</organism>
<dbReference type="Gene3D" id="3.40.50.280">
    <property type="entry name" value="Cobalamin-binding domain"/>
    <property type="match status" value="1"/>
</dbReference>
<dbReference type="InterPro" id="IPR006638">
    <property type="entry name" value="Elp3/MiaA/NifB-like_rSAM"/>
</dbReference>
<evidence type="ECO:0000313" key="10">
    <source>
        <dbReference type="EMBL" id="SVB09644.1"/>
    </source>
</evidence>
<comment type="cofactor">
    <cofactor evidence="1">
        <name>[4Fe-4S] cluster</name>
        <dbReference type="ChEBI" id="CHEBI:49883"/>
    </cofactor>
</comment>
<dbReference type="AlphaFoldDB" id="A0A382B7Q1"/>
<dbReference type="InterPro" id="IPR023404">
    <property type="entry name" value="rSAM_horseshoe"/>
</dbReference>
<dbReference type="Pfam" id="PF04055">
    <property type="entry name" value="Radical_SAM"/>
    <property type="match status" value="1"/>
</dbReference>
<keyword evidence="5" id="KW-0479">Metal-binding</keyword>
<keyword evidence="2" id="KW-0489">Methyltransferase</keyword>
<dbReference type="GO" id="GO:0005829">
    <property type="term" value="C:cytosol"/>
    <property type="evidence" value="ECO:0007669"/>
    <property type="project" value="TreeGrafter"/>
</dbReference>
<dbReference type="GO" id="GO:0031419">
    <property type="term" value="F:cobalamin binding"/>
    <property type="evidence" value="ECO:0007669"/>
    <property type="project" value="InterPro"/>
</dbReference>
<evidence type="ECO:0000256" key="6">
    <source>
        <dbReference type="ARBA" id="ARBA00023004"/>
    </source>
</evidence>
<dbReference type="GO" id="GO:0046872">
    <property type="term" value="F:metal ion binding"/>
    <property type="evidence" value="ECO:0007669"/>
    <property type="project" value="UniProtKB-KW"/>
</dbReference>
<dbReference type="PANTHER" id="PTHR43409:SF7">
    <property type="entry name" value="BLL1977 PROTEIN"/>
    <property type="match status" value="1"/>
</dbReference>
<proteinExistence type="predicted"/>
<dbReference type="InterPro" id="IPR058240">
    <property type="entry name" value="rSAM_sf"/>
</dbReference>
<dbReference type="SFLD" id="SFLDS00029">
    <property type="entry name" value="Radical_SAM"/>
    <property type="match status" value="1"/>
</dbReference>
<dbReference type="PROSITE" id="PS51918">
    <property type="entry name" value="RADICAL_SAM"/>
    <property type="match status" value="1"/>
</dbReference>
<dbReference type="InterPro" id="IPR051198">
    <property type="entry name" value="BchE-like"/>
</dbReference>
<dbReference type="SFLD" id="SFLDG01123">
    <property type="entry name" value="methyltransferase_(Class_B)"/>
    <property type="match status" value="1"/>
</dbReference>
<feature type="non-terminal residue" evidence="10">
    <location>
        <position position="337"/>
    </location>
</feature>
<dbReference type="PROSITE" id="PS51332">
    <property type="entry name" value="B12_BINDING"/>
    <property type="match status" value="1"/>
</dbReference>
<evidence type="ECO:0000256" key="3">
    <source>
        <dbReference type="ARBA" id="ARBA00022679"/>
    </source>
</evidence>
<accession>A0A382B7Q1</accession>
<evidence type="ECO:0000256" key="4">
    <source>
        <dbReference type="ARBA" id="ARBA00022691"/>
    </source>
</evidence>
<evidence type="ECO:0000259" key="9">
    <source>
        <dbReference type="PROSITE" id="PS51918"/>
    </source>
</evidence>
<keyword evidence="3" id="KW-0808">Transferase</keyword>
<dbReference type="Pfam" id="PF02310">
    <property type="entry name" value="B12-binding"/>
    <property type="match status" value="1"/>
</dbReference>
<feature type="domain" description="Radical SAM core" evidence="9">
    <location>
        <begin position="151"/>
        <end position="337"/>
    </location>
</feature>
<dbReference type="Gene3D" id="3.80.30.20">
    <property type="entry name" value="tm_1862 like domain"/>
    <property type="match status" value="1"/>
</dbReference>
<evidence type="ECO:0000256" key="7">
    <source>
        <dbReference type="ARBA" id="ARBA00023014"/>
    </source>
</evidence>
<evidence type="ECO:0000256" key="1">
    <source>
        <dbReference type="ARBA" id="ARBA00001966"/>
    </source>
</evidence>
<keyword evidence="7" id="KW-0411">Iron-sulfur</keyword>
<evidence type="ECO:0000259" key="8">
    <source>
        <dbReference type="PROSITE" id="PS51332"/>
    </source>
</evidence>
<evidence type="ECO:0000256" key="5">
    <source>
        <dbReference type="ARBA" id="ARBA00022723"/>
    </source>
</evidence>
<keyword evidence="4" id="KW-0949">S-adenosyl-L-methionine</keyword>
<dbReference type="InterPro" id="IPR006158">
    <property type="entry name" value="Cobalamin-bd"/>
</dbReference>
<dbReference type="SMART" id="SM00729">
    <property type="entry name" value="Elp3"/>
    <property type="match status" value="1"/>
</dbReference>
<sequence>MNIDLIAPVMDTGGGRGRQITPLGLGVLASLTPDEHNLNLYDENVTDYEYKDDVDLVGLSVMTARATRAYQIADEYRKRGVPVVFGGSHPTLVPDESIQHADSIVMGEAELTWPQLLEDVQNNKLKQVYKSPRWVEMDEVPIPRRDLISAKATFGATSIQATRGCPFDCNFCTVTKFFGGSYRYRSVDLVIEELEQEIARGKKSFFFVDDNIIANRRYSRQLFERMIPLNIKWGGQASITAAKDPEVLRLAAESGCMALFVGIESISKETLHNAHKDFNNPDNYEENFKKYHDNGITILAGMIFGFDEDDESTFERTVEFLVKHRIGLANFGILTPL</sequence>